<gene>
    <name evidence="14" type="ORF">CVIRNUC_010235</name>
</gene>
<dbReference type="InterPro" id="IPR019787">
    <property type="entry name" value="Znf_PHD-finger"/>
</dbReference>
<dbReference type="GO" id="GO:0003677">
    <property type="term" value="F:DNA binding"/>
    <property type="evidence" value="ECO:0007669"/>
    <property type="project" value="UniProtKB-KW"/>
</dbReference>
<keyword evidence="15" id="KW-1185">Reference proteome</keyword>
<feature type="domain" description="MBD" evidence="13">
    <location>
        <begin position="244"/>
        <end position="319"/>
    </location>
</feature>
<evidence type="ECO:0000256" key="11">
    <source>
        <dbReference type="SAM" id="MobiDB-lite"/>
    </source>
</evidence>
<dbReference type="InterPro" id="IPR045876">
    <property type="entry name" value="PRHA-like_PHD-finger"/>
</dbReference>
<sequence>MSAGLQVGAGPSGRPTQAASRLSMGNVPSANTDEEALPVPQVAPELQHSRERQLLDPDSARALASLRAFLAKQGSELPDGWAVYAKRRGGSNRVDYHFTSPEAQHFRSRYDVARHLGVMVERRPGRREPEDVDMADEDVAALLMSLPMDNGSARPFSPRKEAPAAGLSPAVMPEEQEMAASDAEGPDVLDTAGHSGPIGLAMIAAAAEHASPFSSELRDSRMQEEQALSKKHKGLQAKQLERLHQAAEAAGVDLGSGWTAEVKVRQQGSTAGSTDTYYRNNTGKRFRSIKAVLEHMIVAGPAAARSKAQGAVPASLQQPSSAQGPQLRSPVSHRTSKLIIKGSMLRADAGQAGTVGPTSAGRNFGSLSAIMKPSESRGPKAEQESALADSSGDGGPALPPAGQPVTSPAKDASKQDDMNPTAASQASAELVKTEQQGADASARAEKDARDNGEAAANEAGARQQAFGDQQPGFITKRQPGSNRRKRSRGGAAAEGAPSSPRSPRRGSADPKSPRRRRTAKIGRIDYATMEALADLNYAMNREEHKNGRGRRRGKGPSAGIAEAAKQATGTASGEDAEGDKAGRNAETEPAVPKRERRPRVKTPYTRLVTRARTLVSRIGMEQQYIDAYEGEGWQGANREKVRSRRDIQQAHLQIEKCKLNIREAVKQCEASGGDRQILARHFDEDGEIDQKWIFCAKCKDQESYEENDIILCDGNCCRAYHEKCLEPPQDITSLPEDEGWLCPACDAKAEILTLLNDEYGFEYEQESPWDAVFAEAPQSPKQAEAKANALPVQHKSLADFLATADLADSDSSDSSFREEGSVAEEDAHSSEGVSGATPDGSTSSSASSKDLGQDEEEEQRCSRRKRMLRSCHNGDSTAPDLPAREALISRLDDGEEDSEGPVEILGKRKRAEVDYRKLNTEMFGDIEAYDGEACEDADFSPRADACKSA</sequence>
<keyword evidence="7" id="KW-0371">Homeobox</keyword>
<feature type="compositionally biased region" description="Low complexity" evidence="11">
    <location>
        <begin position="453"/>
        <end position="465"/>
    </location>
</feature>
<comment type="subcellular location">
    <subcellularLocation>
        <location evidence="1">Nucleus</location>
    </subcellularLocation>
</comment>
<dbReference type="PROSITE" id="PS01359">
    <property type="entry name" value="ZF_PHD_1"/>
    <property type="match status" value="1"/>
</dbReference>
<dbReference type="AlphaFoldDB" id="A0AAV1II59"/>
<feature type="region of interest" description="Disordered" evidence="11">
    <location>
        <begin position="540"/>
        <end position="602"/>
    </location>
</feature>
<dbReference type="SMART" id="SM00249">
    <property type="entry name" value="PHD"/>
    <property type="match status" value="1"/>
</dbReference>
<dbReference type="InterPro" id="IPR016177">
    <property type="entry name" value="DNA-bd_dom_sf"/>
</dbReference>
<feature type="compositionally biased region" description="Polar residues" evidence="11">
    <location>
        <begin position="315"/>
        <end position="326"/>
    </location>
</feature>
<evidence type="ECO:0000313" key="15">
    <source>
        <dbReference type="Proteomes" id="UP001314263"/>
    </source>
</evidence>
<feature type="region of interest" description="Disordered" evidence="11">
    <location>
        <begin position="807"/>
        <end position="884"/>
    </location>
</feature>
<feature type="compositionally biased region" description="Basic and acidic residues" evidence="11">
    <location>
        <begin position="815"/>
        <end position="829"/>
    </location>
</feature>
<evidence type="ECO:0000256" key="5">
    <source>
        <dbReference type="ARBA" id="ARBA00023015"/>
    </source>
</evidence>
<evidence type="ECO:0008006" key="16">
    <source>
        <dbReference type="Google" id="ProtNLM"/>
    </source>
</evidence>
<evidence type="ECO:0000256" key="2">
    <source>
        <dbReference type="ARBA" id="ARBA00022723"/>
    </source>
</evidence>
<evidence type="ECO:0000256" key="8">
    <source>
        <dbReference type="ARBA" id="ARBA00023163"/>
    </source>
</evidence>
<dbReference type="InterPro" id="IPR001965">
    <property type="entry name" value="Znf_PHD"/>
</dbReference>
<protein>
    <recommendedName>
        <fullName evidence="16">PHD-type domain-containing protein</fullName>
    </recommendedName>
</protein>
<evidence type="ECO:0000256" key="1">
    <source>
        <dbReference type="ARBA" id="ARBA00004123"/>
    </source>
</evidence>
<feature type="compositionally biased region" description="Low complexity" evidence="11">
    <location>
        <begin position="834"/>
        <end position="848"/>
    </location>
</feature>
<dbReference type="GO" id="GO:0003682">
    <property type="term" value="F:chromatin binding"/>
    <property type="evidence" value="ECO:0007669"/>
    <property type="project" value="TreeGrafter"/>
</dbReference>
<organism evidence="14 15">
    <name type="scientific">Coccomyxa viridis</name>
    <dbReference type="NCBI Taxonomy" id="1274662"/>
    <lineage>
        <taxon>Eukaryota</taxon>
        <taxon>Viridiplantae</taxon>
        <taxon>Chlorophyta</taxon>
        <taxon>core chlorophytes</taxon>
        <taxon>Trebouxiophyceae</taxon>
        <taxon>Trebouxiophyceae incertae sedis</taxon>
        <taxon>Coccomyxaceae</taxon>
        <taxon>Coccomyxa</taxon>
    </lineage>
</organism>
<dbReference type="Proteomes" id="UP001314263">
    <property type="component" value="Unassembled WGS sequence"/>
</dbReference>
<evidence type="ECO:0000256" key="3">
    <source>
        <dbReference type="ARBA" id="ARBA00022771"/>
    </source>
</evidence>
<evidence type="ECO:0000256" key="10">
    <source>
        <dbReference type="PROSITE-ProRule" id="PRU00146"/>
    </source>
</evidence>
<feature type="compositionally biased region" description="Polar residues" evidence="11">
    <location>
        <begin position="421"/>
        <end position="438"/>
    </location>
</feature>
<name>A0AAV1II59_9CHLO</name>
<dbReference type="PROSITE" id="PS50016">
    <property type="entry name" value="ZF_PHD_2"/>
    <property type="match status" value="1"/>
</dbReference>
<feature type="region of interest" description="Disordered" evidence="11">
    <location>
        <begin position="175"/>
        <end position="194"/>
    </location>
</feature>
<dbReference type="Gene3D" id="3.30.40.10">
    <property type="entry name" value="Zinc/RING finger domain, C3HC4 (zinc finger)"/>
    <property type="match status" value="1"/>
</dbReference>
<dbReference type="InterPro" id="IPR001739">
    <property type="entry name" value="Methyl_CpG_DNA-bd"/>
</dbReference>
<keyword evidence="5" id="KW-0805">Transcription regulation</keyword>
<dbReference type="GO" id="GO:0005634">
    <property type="term" value="C:nucleus"/>
    <property type="evidence" value="ECO:0007669"/>
    <property type="project" value="UniProtKB-SubCell"/>
</dbReference>
<proteinExistence type="predicted"/>
<feature type="domain" description="PHD-type" evidence="12">
    <location>
        <begin position="692"/>
        <end position="748"/>
    </location>
</feature>
<feature type="region of interest" description="Disordered" evidence="11">
    <location>
        <begin position="309"/>
        <end position="334"/>
    </location>
</feature>
<keyword evidence="8" id="KW-0804">Transcription</keyword>
<evidence type="ECO:0000256" key="9">
    <source>
        <dbReference type="ARBA" id="ARBA00023242"/>
    </source>
</evidence>
<keyword evidence="4" id="KW-0862">Zinc</keyword>
<keyword evidence="9" id="KW-0539">Nucleus</keyword>
<evidence type="ECO:0000259" key="12">
    <source>
        <dbReference type="PROSITE" id="PS50016"/>
    </source>
</evidence>
<dbReference type="Pfam" id="PF00628">
    <property type="entry name" value="PHD"/>
    <property type="match status" value="1"/>
</dbReference>
<feature type="compositionally biased region" description="Basic and acidic residues" evidence="11">
    <location>
        <begin position="442"/>
        <end position="452"/>
    </location>
</feature>
<feature type="region of interest" description="Disordered" evidence="11">
    <location>
        <begin position="350"/>
        <end position="526"/>
    </location>
</feature>
<accession>A0AAV1II59</accession>
<dbReference type="GO" id="GO:0045814">
    <property type="term" value="P:negative regulation of gene expression, epigenetic"/>
    <property type="evidence" value="ECO:0007669"/>
    <property type="project" value="TreeGrafter"/>
</dbReference>
<feature type="domain" description="MBD" evidence="13">
    <location>
        <begin position="67"/>
        <end position="139"/>
    </location>
</feature>
<feature type="compositionally biased region" description="Basic and acidic residues" evidence="11">
    <location>
        <begin position="216"/>
        <end position="228"/>
    </location>
</feature>
<keyword evidence="2" id="KW-0479">Metal-binding</keyword>
<dbReference type="GO" id="GO:0008270">
    <property type="term" value="F:zinc ion binding"/>
    <property type="evidence" value="ECO:0007669"/>
    <property type="project" value="UniProtKB-KW"/>
</dbReference>
<comment type="caution">
    <text evidence="14">The sequence shown here is derived from an EMBL/GenBank/DDBJ whole genome shotgun (WGS) entry which is preliminary data.</text>
</comment>
<evidence type="ECO:0000256" key="7">
    <source>
        <dbReference type="ARBA" id="ARBA00023155"/>
    </source>
</evidence>
<dbReference type="PANTHER" id="PTHR12628">
    <property type="entry name" value="POLYCOMB-LIKE TRANSCRIPTION FACTOR"/>
    <property type="match status" value="1"/>
</dbReference>
<dbReference type="CDD" id="cd15504">
    <property type="entry name" value="PHD_PRHA_like"/>
    <property type="match status" value="1"/>
</dbReference>
<keyword evidence="3 10" id="KW-0863">Zinc-finger</keyword>
<feature type="compositionally biased region" description="Basic and acidic residues" evidence="11">
    <location>
        <begin position="374"/>
        <end position="383"/>
    </location>
</feature>
<dbReference type="PROSITE" id="PS50982">
    <property type="entry name" value="MBD"/>
    <property type="match status" value="2"/>
</dbReference>
<dbReference type="Pfam" id="PF01429">
    <property type="entry name" value="MBD"/>
    <property type="match status" value="1"/>
</dbReference>
<feature type="region of interest" description="Disordered" evidence="11">
    <location>
        <begin position="214"/>
        <end position="236"/>
    </location>
</feature>
<evidence type="ECO:0000259" key="13">
    <source>
        <dbReference type="PROSITE" id="PS50982"/>
    </source>
</evidence>
<dbReference type="InterPro" id="IPR013083">
    <property type="entry name" value="Znf_RING/FYVE/PHD"/>
</dbReference>
<feature type="region of interest" description="Disordered" evidence="11">
    <location>
        <begin position="1"/>
        <end position="40"/>
    </location>
</feature>
<keyword evidence="6" id="KW-0238">DNA-binding</keyword>
<dbReference type="InterPro" id="IPR019786">
    <property type="entry name" value="Zinc_finger_PHD-type_CS"/>
</dbReference>
<dbReference type="PANTHER" id="PTHR12628:SF10">
    <property type="entry name" value="HOMEOBOX DOMAIN-CONTAINING PROTEIN"/>
    <property type="match status" value="1"/>
</dbReference>
<dbReference type="EMBL" id="CAUYUE010000016">
    <property type="protein sequence ID" value="CAK0787019.1"/>
    <property type="molecule type" value="Genomic_DNA"/>
</dbReference>
<evidence type="ECO:0000256" key="4">
    <source>
        <dbReference type="ARBA" id="ARBA00022833"/>
    </source>
</evidence>
<dbReference type="InterPro" id="IPR011011">
    <property type="entry name" value="Znf_FYVE_PHD"/>
</dbReference>
<evidence type="ECO:0000313" key="14">
    <source>
        <dbReference type="EMBL" id="CAK0787019.1"/>
    </source>
</evidence>
<dbReference type="SUPFAM" id="SSF57903">
    <property type="entry name" value="FYVE/PHD zinc finger"/>
    <property type="match status" value="1"/>
</dbReference>
<dbReference type="Gene3D" id="3.30.890.10">
    <property type="entry name" value="Methyl-cpg-binding Protein 2, Chain A"/>
    <property type="match status" value="2"/>
</dbReference>
<evidence type="ECO:0000256" key="6">
    <source>
        <dbReference type="ARBA" id="ARBA00023125"/>
    </source>
</evidence>
<feature type="compositionally biased region" description="Low complexity" evidence="11">
    <location>
        <begin position="489"/>
        <end position="501"/>
    </location>
</feature>
<reference evidence="14 15" key="1">
    <citation type="submission" date="2023-10" db="EMBL/GenBank/DDBJ databases">
        <authorList>
            <person name="Maclean D."/>
            <person name="Macfadyen A."/>
        </authorList>
    </citation>
    <scope>NUCLEOTIDE SEQUENCE [LARGE SCALE GENOMIC DNA]</scope>
</reference>
<dbReference type="SUPFAM" id="SSF54171">
    <property type="entry name" value="DNA-binding domain"/>
    <property type="match status" value="2"/>
</dbReference>